<dbReference type="SUPFAM" id="SSF88946">
    <property type="entry name" value="Sigma2 domain of RNA polymerase sigma factors"/>
    <property type="match status" value="1"/>
</dbReference>
<evidence type="ECO:0000313" key="9">
    <source>
        <dbReference type="Proteomes" id="UP001595817"/>
    </source>
</evidence>
<evidence type="ECO:0000256" key="4">
    <source>
        <dbReference type="ARBA" id="ARBA00023125"/>
    </source>
</evidence>
<dbReference type="Pfam" id="PF04542">
    <property type="entry name" value="Sigma70_r2"/>
    <property type="match status" value="1"/>
</dbReference>
<dbReference type="Gene3D" id="1.10.10.10">
    <property type="entry name" value="Winged helix-like DNA-binding domain superfamily/Winged helix DNA-binding domain"/>
    <property type="match status" value="1"/>
</dbReference>
<dbReference type="InterPro" id="IPR013249">
    <property type="entry name" value="RNA_pol_sigma70_r4_t2"/>
</dbReference>
<keyword evidence="3" id="KW-0731">Sigma factor</keyword>
<keyword evidence="9" id="KW-1185">Reference proteome</keyword>
<reference evidence="9" key="1">
    <citation type="journal article" date="2019" name="Int. J. Syst. Evol. Microbiol.">
        <title>The Global Catalogue of Microorganisms (GCM) 10K type strain sequencing project: providing services to taxonomists for standard genome sequencing and annotation.</title>
        <authorList>
            <consortium name="The Broad Institute Genomics Platform"/>
            <consortium name="The Broad Institute Genome Sequencing Center for Infectious Disease"/>
            <person name="Wu L."/>
            <person name="Ma J."/>
        </authorList>
    </citation>
    <scope>NUCLEOTIDE SEQUENCE [LARGE SCALE GENOMIC DNA]</scope>
    <source>
        <strain evidence="9">CCUG 59778</strain>
    </source>
</reference>
<name>A0ABV8X8A7_9LACT</name>
<dbReference type="InterPro" id="IPR036388">
    <property type="entry name" value="WH-like_DNA-bd_sf"/>
</dbReference>
<evidence type="ECO:0000256" key="3">
    <source>
        <dbReference type="ARBA" id="ARBA00023082"/>
    </source>
</evidence>
<evidence type="ECO:0000256" key="1">
    <source>
        <dbReference type="ARBA" id="ARBA00010641"/>
    </source>
</evidence>
<evidence type="ECO:0000256" key="2">
    <source>
        <dbReference type="ARBA" id="ARBA00023015"/>
    </source>
</evidence>
<dbReference type="NCBIfam" id="TIGR02937">
    <property type="entry name" value="sigma70-ECF"/>
    <property type="match status" value="1"/>
</dbReference>
<accession>A0ABV8X8A7</accession>
<dbReference type="InterPro" id="IPR013325">
    <property type="entry name" value="RNA_pol_sigma_r2"/>
</dbReference>
<dbReference type="InterPro" id="IPR007627">
    <property type="entry name" value="RNA_pol_sigma70_r2"/>
</dbReference>
<dbReference type="InterPro" id="IPR013324">
    <property type="entry name" value="RNA_pol_sigma_r3/r4-like"/>
</dbReference>
<dbReference type="CDD" id="cd06171">
    <property type="entry name" value="Sigma70_r4"/>
    <property type="match status" value="1"/>
</dbReference>
<dbReference type="SUPFAM" id="SSF88659">
    <property type="entry name" value="Sigma3 and sigma4 domains of RNA polymerase sigma factors"/>
    <property type="match status" value="1"/>
</dbReference>
<keyword evidence="5" id="KW-0804">Transcription</keyword>
<dbReference type="InterPro" id="IPR039425">
    <property type="entry name" value="RNA_pol_sigma-70-like"/>
</dbReference>
<comment type="similarity">
    <text evidence="1">Belongs to the sigma-70 factor family. ECF subfamily.</text>
</comment>
<keyword evidence="4" id="KW-0238">DNA-binding</keyword>
<dbReference type="EMBL" id="JBHSEC010000020">
    <property type="protein sequence ID" value="MFC4411528.1"/>
    <property type="molecule type" value="Genomic_DNA"/>
</dbReference>
<evidence type="ECO:0000259" key="6">
    <source>
        <dbReference type="Pfam" id="PF04542"/>
    </source>
</evidence>
<comment type="caution">
    <text evidence="8">The sequence shown here is derived from an EMBL/GenBank/DDBJ whole genome shotgun (WGS) entry which is preliminary data.</text>
</comment>
<feature type="domain" description="RNA polymerase sigma-70 region 2" evidence="6">
    <location>
        <begin position="25"/>
        <end position="90"/>
    </location>
</feature>
<protein>
    <submittedName>
        <fullName evidence="8">Sigma-70 family RNA polymerase sigma factor</fullName>
    </submittedName>
</protein>
<organism evidence="8 9">
    <name type="scientific">Chungangia koreensis</name>
    <dbReference type="NCBI Taxonomy" id="752657"/>
    <lineage>
        <taxon>Bacteria</taxon>
        <taxon>Bacillati</taxon>
        <taxon>Bacillota</taxon>
        <taxon>Bacilli</taxon>
        <taxon>Lactobacillales</taxon>
        <taxon>Chungangia</taxon>
    </lineage>
</organism>
<dbReference type="PANTHER" id="PTHR43133:SF8">
    <property type="entry name" value="RNA POLYMERASE SIGMA FACTOR HI_1459-RELATED"/>
    <property type="match status" value="1"/>
</dbReference>
<dbReference type="Gene3D" id="1.10.1740.10">
    <property type="match status" value="1"/>
</dbReference>
<sequence>MFVKEENVVQQIKLKNEEALSFVLQQYGGLLNAMIRKYLRGSQQDIEECFADVVLSIWSNIHSYDPEKNEFKQWIAAIAKYKAIDYVRKSVKDGQLVSQLEEKNGRTRQFNSHNERLTMEDILQELPEVERAIFEKYYVEGVPSKEIANEFNARESWVHNKLSRGRKKLKSILHKSEVF</sequence>
<dbReference type="Pfam" id="PF08281">
    <property type="entry name" value="Sigma70_r4_2"/>
    <property type="match status" value="1"/>
</dbReference>
<feature type="domain" description="RNA polymerase sigma factor 70 region 4 type 2" evidence="7">
    <location>
        <begin position="119"/>
        <end position="169"/>
    </location>
</feature>
<dbReference type="PANTHER" id="PTHR43133">
    <property type="entry name" value="RNA POLYMERASE ECF-TYPE SIGMA FACTO"/>
    <property type="match status" value="1"/>
</dbReference>
<keyword evidence="2" id="KW-0805">Transcription regulation</keyword>
<dbReference type="RefSeq" id="WP_378156573.1">
    <property type="nucleotide sequence ID" value="NZ_JBHSEC010000020.1"/>
</dbReference>
<dbReference type="InterPro" id="IPR014284">
    <property type="entry name" value="RNA_pol_sigma-70_dom"/>
</dbReference>
<dbReference type="Proteomes" id="UP001595817">
    <property type="component" value="Unassembled WGS sequence"/>
</dbReference>
<proteinExistence type="inferred from homology"/>
<evidence type="ECO:0000256" key="5">
    <source>
        <dbReference type="ARBA" id="ARBA00023163"/>
    </source>
</evidence>
<gene>
    <name evidence="8" type="ORF">ACFOZY_13965</name>
</gene>
<evidence type="ECO:0000259" key="7">
    <source>
        <dbReference type="Pfam" id="PF08281"/>
    </source>
</evidence>
<evidence type="ECO:0000313" key="8">
    <source>
        <dbReference type="EMBL" id="MFC4411528.1"/>
    </source>
</evidence>